<feature type="region of interest" description="Disordered" evidence="1">
    <location>
        <begin position="24"/>
        <end position="47"/>
    </location>
</feature>
<dbReference type="PROSITE" id="PS50822">
    <property type="entry name" value="PIWI"/>
    <property type="match status" value="1"/>
</dbReference>
<dbReference type="SMART" id="SM00950">
    <property type="entry name" value="Piwi"/>
    <property type="match status" value="1"/>
</dbReference>
<dbReference type="InterPro" id="IPR003165">
    <property type="entry name" value="Piwi"/>
</dbReference>
<dbReference type="Proteomes" id="UP001446871">
    <property type="component" value="Unassembled WGS sequence"/>
</dbReference>
<reference evidence="3 4" key="1">
    <citation type="submission" date="2023-01" db="EMBL/GenBank/DDBJ databases">
        <title>Analysis of 21 Apiospora genomes using comparative genomics revels a genus with tremendous synthesis potential of carbohydrate active enzymes and secondary metabolites.</title>
        <authorList>
            <person name="Sorensen T."/>
        </authorList>
    </citation>
    <scope>NUCLEOTIDE SEQUENCE [LARGE SCALE GENOMIC DNA]</scope>
    <source>
        <strain evidence="3 4">CBS 83171</strain>
    </source>
</reference>
<feature type="compositionally biased region" description="Basic and acidic residues" evidence="1">
    <location>
        <begin position="25"/>
        <end position="37"/>
    </location>
</feature>
<dbReference type="InterPro" id="IPR012337">
    <property type="entry name" value="RNaseH-like_sf"/>
</dbReference>
<comment type="caution">
    <text evidence="3">The sequence shown here is derived from an EMBL/GenBank/DDBJ whole genome shotgun (WGS) entry which is preliminary data.</text>
</comment>
<dbReference type="Gene3D" id="3.30.420.10">
    <property type="entry name" value="Ribonuclease H-like superfamily/Ribonuclease H"/>
    <property type="match status" value="1"/>
</dbReference>
<proteinExistence type="predicted"/>
<dbReference type="PANTHER" id="PTHR22891">
    <property type="entry name" value="EUKARYOTIC TRANSLATION INITIATION FACTOR 2C"/>
    <property type="match status" value="1"/>
</dbReference>
<dbReference type="Pfam" id="PF02171">
    <property type="entry name" value="Piwi"/>
    <property type="match status" value="1"/>
</dbReference>
<evidence type="ECO:0000313" key="3">
    <source>
        <dbReference type="EMBL" id="KAK8046872.1"/>
    </source>
</evidence>
<sequence length="317" mass="36389">MCPSSFRMARPCFGYDVTHPTNFDFDDKTSKSQDPKGENTPVESKMDSVKLAPHDVHDERLPPSQVARVASVDKDLGQWPAVTWTNTGKKELLNEELHGHFQERLELYYEKNEKTLPESVVVYRDGVSEGQYEQVTRIELPRIKKACEDVCKKYKKRPIAITLVVVVERHQTRFYPKNNRDKIADSNGNPKAGTIVDNTVTVKSHWDFCLQSHAAIKGTARPAHYTVLHDEIFRAQYKDKAADQLEQVTHCISYAFGRATKAVSLCTPAYYADMACTRARKHMWELYEGEHGAQVVDQDHIRQRKGHDKLKDSMYYI</sequence>
<protein>
    <recommendedName>
        <fullName evidence="2">Piwi domain-containing protein</fullName>
    </recommendedName>
</protein>
<gene>
    <name evidence="3" type="ORF">PG996_014936</name>
</gene>
<evidence type="ECO:0000313" key="4">
    <source>
        <dbReference type="Proteomes" id="UP001446871"/>
    </source>
</evidence>
<feature type="domain" description="Piwi" evidence="2">
    <location>
        <begin position="109"/>
        <end position="284"/>
    </location>
</feature>
<evidence type="ECO:0000256" key="1">
    <source>
        <dbReference type="SAM" id="MobiDB-lite"/>
    </source>
</evidence>
<dbReference type="EMBL" id="JAQQWM010000009">
    <property type="protein sequence ID" value="KAK8046872.1"/>
    <property type="molecule type" value="Genomic_DNA"/>
</dbReference>
<accession>A0ABR1TJU0</accession>
<dbReference type="InterPro" id="IPR036397">
    <property type="entry name" value="RNaseH_sf"/>
</dbReference>
<name>A0ABR1TJU0_9PEZI</name>
<keyword evidence="4" id="KW-1185">Reference proteome</keyword>
<dbReference type="SUPFAM" id="SSF53098">
    <property type="entry name" value="Ribonuclease H-like"/>
    <property type="match status" value="1"/>
</dbReference>
<evidence type="ECO:0000259" key="2">
    <source>
        <dbReference type="PROSITE" id="PS50822"/>
    </source>
</evidence>
<organism evidence="3 4">
    <name type="scientific">Apiospora saccharicola</name>
    <dbReference type="NCBI Taxonomy" id="335842"/>
    <lineage>
        <taxon>Eukaryota</taxon>
        <taxon>Fungi</taxon>
        <taxon>Dikarya</taxon>
        <taxon>Ascomycota</taxon>
        <taxon>Pezizomycotina</taxon>
        <taxon>Sordariomycetes</taxon>
        <taxon>Xylariomycetidae</taxon>
        <taxon>Amphisphaeriales</taxon>
        <taxon>Apiosporaceae</taxon>
        <taxon>Apiospora</taxon>
    </lineage>
</organism>